<feature type="region of interest" description="Disordered" evidence="1">
    <location>
        <begin position="156"/>
        <end position="178"/>
    </location>
</feature>
<evidence type="ECO:0000256" key="1">
    <source>
        <dbReference type="SAM" id="MobiDB-lite"/>
    </source>
</evidence>
<dbReference type="Gene3D" id="1.20.58.1770">
    <property type="match status" value="1"/>
</dbReference>
<proteinExistence type="predicted"/>
<dbReference type="EMBL" id="GEEE01001315">
    <property type="protein sequence ID" value="JAP61910.1"/>
    <property type="molecule type" value="Transcribed_RNA"/>
</dbReference>
<name>A0A0V0J8Q5_SCHSO</name>
<sequence>MTIRRVDRFLRLKGICFCYFDSRGLINLVHLTFAGQMFTTTDVYSAASAIGQELQLLIDEFGPDDVESFMFKVITVLEDLEACVNLSTEMEEKVNTLREKLESLRSDRQQFSDSRDNYAMNLEQLQQSWYRDTSSLFDEAAALEAENERLKQKLEGMRTRPGVGTGKEDQEDDEGRAHETKSKISALVKAISRGSADKQSSMAAATALSDAGVKKHVDEIVNMTEQRLGLSKQEDRAADLQLIRLLKAVISEQSSEMRHLRLNLLQHEASIDAAEEEVCRLAHQSGTLLAGRAPHRRQAGQLATEKAEVEAKLCVCEQELKKLSHLIELQDLQSEAAAADLAGLSLKPAPANMPLHISPCQGAEAVETASGTAYPEDSLLSLEELRSLFYERNELRCRLIELEATLQLAAEEENEELLFGPLPCEPIEKLRPGYAASQTGIKPLFIDLLRHIAEKAHRGK</sequence>
<organism evidence="3">
    <name type="scientific">Schistocephalus solidus</name>
    <name type="common">Tapeworm</name>
    <dbReference type="NCBI Taxonomy" id="70667"/>
    <lineage>
        <taxon>Eukaryota</taxon>
        <taxon>Metazoa</taxon>
        <taxon>Spiralia</taxon>
        <taxon>Lophotrochozoa</taxon>
        <taxon>Platyhelminthes</taxon>
        <taxon>Cestoda</taxon>
        <taxon>Eucestoda</taxon>
        <taxon>Diphyllobothriidea</taxon>
        <taxon>Diphyllobothriidae</taxon>
        <taxon>Schistocephalus</taxon>
    </lineage>
</organism>
<dbReference type="Pfam" id="PF09744">
    <property type="entry name" value="RH1"/>
    <property type="match status" value="1"/>
</dbReference>
<dbReference type="InterPro" id="IPR034743">
    <property type="entry name" value="RH1"/>
</dbReference>
<reference evidence="3" key="1">
    <citation type="submission" date="2016-01" db="EMBL/GenBank/DDBJ databases">
        <title>Reference transcriptome for the parasite Schistocephalus solidus: insights into the molecular evolution of parasitism.</title>
        <authorList>
            <person name="Hebert F.O."/>
            <person name="Grambauer S."/>
            <person name="Barber I."/>
            <person name="Landry C.R."/>
            <person name="Aubin-Horth N."/>
        </authorList>
    </citation>
    <scope>NUCLEOTIDE SEQUENCE</scope>
</reference>
<evidence type="ECO:0000259" key="2">
    <source>
        <dbReference type="PROSITE" id="PS51776"/>
    </source>
</evidence>
<evidence type="ECO:0000313" key="3">
    <source>
        <dbReference type="EMBL" id="JAP61910.1"/>
    </source>
</evidence>
<feature type="domain" description="RH1" evidence="2">
    <location>
        <begin position="26"/>
        <end position="114"/>
    </location>
</feature>
<dbReference type="SUPFAM" id="SSF161256">
    <property type="entry name" value="RILP dimerisation region"/>
    <property type="match status" value="1"/>
</dbReference>
<dbReference type="AlphaFoldDB" id="A0A0V0J8Q5"/>
<protein>
    <submittedName>
        <fullName evidence="3">RILP-like protein homolog</fullName>
    </submittedName>
</protein>
<dbReference type="PROSITE" id="PS51776">
    <property type="entry name" value="RH1"/>
    <property type="match status" value="1"/>
</dbReference>
<gene>
    <name evidence="3" type="primary">RIPL</name>
    <name evidence="3" type="ORF">TR84754</name>
</gene>
<accession>A0A0V0J8Q5</accession>
<dbReference type="EMBL" id="GEEE01005606">
    <property type="protein sequence ID" value="JAP57619.1"/>
    <property type="molecule type" value="Transcribed_RNA"/>
</dbReference>